<dbReference type="Proteomes" id="UP000076078">
    <property type="component" value="Unassembled WGS sequence"/>
</dbReference>
<dbReference type="PANTHER" id="PTHR31378:SF29">
    <property type="entry name" value="EGF-LIKE DOMAIN-CONTAINING PROTEIN-RELATED"/>
    <property type="match status" value="1"/>
</dbReference>
<evidence type="ECO:0000259" key="6">
    <source>
        <dbReference type="Pfam" id="PF24893"/>
    </source>
</evidence>
<dbReference type="Pfam" id="PF23033">
    <property type="entry name" value="DUF7034"/>
    <property type="match status" value="2"/>
</dbReference>
<dbReference type="EMBL" id="LODT01000016">
    <property type="protein sequence ID" value="KYR00200.1"/>
    <property type="molecule type" value="Genomic_DNA"/>
</dbReference>
<feature type="domain" description="DUF7743" evidence="6">
    <location>
        <begin position="454"/>
        <end position="559"/>
    </location>
</feature>
<evidence type="ECO:0000259" key="3">
    <source>
        <dbReference type="Pfam" id="PF22933"/>
    </source>
</evidence>
<proteinExistence type="predicted"/>
<sequence>MTNNNKKVYLYLYFYIFVNILINGEFIYNDLTVPGSNNVYGSLATGCTYTIKFNGFDNISENIILVGGPPASSINVKSNSIYGTLTYQVPVGSVQLIAFEFRDSSSGVLLYTVQNTTYVYPQCQLQPYPLVNSGDTAFYTTGSDSTFSALTLKFSVATKYLSLSLTMSGNDKFQTCSGRFTSMTSYFVQCKIVVEALADVPGSLSTNTSFSITDDDGRYSILTFPTFFNSGPIPQIQQTLYPSNHLGPVYKWPMTFYQALEINGTNSALNYITSRESFTIDTSPAEPNLPSGASFIQSNRLYFAYGNENSKTMYSPCPVTSASGQQTFYTWVLNNLNVEPISTNTVFSVTGPVNTKFDFASSIGYMNSLKIAGNIFWPGKIIPPNFPYLVSFGDLNLVLYNQFPFGITMLISSAQPTFEYYIPFYLRSQYQTALVFFDNYNIRISQINITTGPIDNVAPTLEFVEYIDGSSALSKILRVHVKDNLSGVAKIIFGNGPNRPNLFELSSQDLAEGDKNDGVYERYFDAPNYFPSSTQDITIYDYNGNSMVITSDTQYFPINPYSSETPNTLVGNSAFEMLNFQFQKNNIDLSQNGVSNVLKFNFRGIMTNGYVSLGIALDSDSDEYTRFYGEYDSIQGCYVINFNLPSRLLNRDLDYFIHGAEFKLTNYDLRSFPNTTLSVYSDWADRFPPMILNVNGFVENDAGFTNLGWDFTIEDQWNGFKIGYVSVISSIDPFPRNFTIEPQPTNSIYLDTYSIRFSVPDSANGCVSQTFSISYISLTDTNGLTSDTVGQRYNPLMKILNNGDIATNAILCPTLPSVTPPTLTNITIGNNLPVNTAAQNIPIEIQFTIEDSLLPISTRNTPFCYLSISLLEKVSVQSELLGFTDSQNRSSNWRCKTNLPYGYGALGLNHSGTTLAVSVHGWANTGSAFGGIATELLEYESRVFSIPTVFNVYPFITSTTLTSLNNGYLRLDIFGRQLRMTPVTIKVTYGNGESTQVGLDYVSNLYARTLLIKANRGVSTITLSYLNSYVTPPYTINTGPETTTIPPIAQCQGTPQCGGPSNGECTSTGCQCKSPWMGPTCQSQIVIIDPPVIDPTSPTIDNNFNTTLPDGEVVSLEGLISIVQLNEYTHTDVKSYVYNFTKWTFTNLTSSNQTYQEYSYQTEILEKESNITVTVQYFTEADEILFAGQVLKMLPSTLKYKVLIDGYKFTSNLNYLELIMSASIESLSEQSDICSLSQFGPTSDPEQSSDFVKLQVREFSLYGRFIKYGLIDGNRVTEITNKIVDGDQLGFSSSNFKSQEFISMKLQHFQSNATMDPDFSVLIDTSPVDDSNPNAICGEKPSKGLTKAQLAGIIIGCVAFGVATIIVMISTFGTQGQFIYKDLTPEGINNIYGSNFRGCEYTINFFVYDASVIDIVLEETPPRDSSTIVPKENSLFGLMIFRAAIGLPINIQLDFKNYSTSGALLYTKSYSYPICELQPSPLENVGETAFYSSYDRHYSTIKLKFNLAKFPKVLFAMVNNDNYQKCSGKMISMTEYSVQCYIDASSTNAVGTFSGTTSFKLIDQDSRESPFTIPSFANIGPFPSDLTLSTLQYPNNSATNYKYPYKFYQSYTVTGEMDNIFHFLCSSDTFTLNNSPTEPNPTLSVSVQEPNGLFFAYGNSSSRTVMDIGSTNAAGTRRFYLWALSSLNVATEYLSPVMTIGLPSVSNIAFTPIIGTIGLENEQYIFITLTSTKPISNRYMIGFQQGALILNEFYQFPKMVTSSFPAGTAFKYTWSIVVPNFSITANLVDVTGGVIEAIQLPGTQDNTFPTLNFIEYLDGPDQFSKIIRMRIKDAESGVFKAEITHQSGLKVIATYVTVTSQDLIAGDLHDGIYEKYFEAPKWFPTYNNPVVNLFDYCGNLLRMYTTSEYFPEFPFESETMYTLVGNSNLTITQFEFLHQYNELSQNGSNNVLKFAFSGLTSVSSSYVSMGIAFDTITADVSTVEYTRFYGSYDTSEGCYIINFYLPPRLLSRDMDYFIQGYSFKLASYELLNIPNATLTVHSDFADRFPPMVVNVNQFASNLNGYITVGWNLAIEDQGNGFKEGFVSITSNIDPYPRNFTIKPIDGGNIYYDQYRVQFVLKESDCITQTFSISYLSLTDTAGLTSDTDGQKYNPFLKISNSYTTSVQATCLGSSSTTPPVLTNLTILNSLPIDIGAADIPIDILFQVTDASLPISDQHIPNCYLSALLLNKITIQAEFVNFTDGTKRSAFWKCSGQIPYGYGAIGVNQVGFSLELSVNGWANTGLAFGGATSHELVNNSLPHFIATMFNTVPIIQRVTLTPIGDGLLSMYIYGKQLAASPSLQIGYSDGGSEILGVEYASTFIIISLNVKENRGLSNITLSYGTFSTPPFTIDTGSLPTSTPEPTPTTGNPSTPTPTLYQCQGTPQCGGPSNGECTSTGCQCKSPWMGPTCQSQIVVIDPPVIDPTSPTIDNNFNTTLPDGEVISLEGLISIVQLNEYTHTDVKSYVYNFTKWTFTNLTSSNQTYQEYSYQTEISEKESNITVTVQYFTEADEILFAGQVLKMLPSTLKYKVLIDGYKFTSNLNYLELIMSASIESLSEQSDICSLSQFGQTSDPEQSSDFVKLQVREFSLYGRFIKYGLIDGNRVTEITNKIVDGDQLGFSSSNFKSQEFISMKLQHFQSNATMDPDFSVLIDTSPVDDSNPNAICGEKPTKGLTKAQLAGIIIGSIGFATIAIISVSYVFYKKRKDRLFVKNINQKLSSHEKL</sequence>
<feature type="domain" description="ComC supersandwich" evidence="3">
    <location>
        <begin position="1096"/>
        <end position="1322"/>
    </location>
</feature>
<comment type="caution">
    <text evidence="8">The sequence shown here is derived from an EMBL/GenBank/DDBJ whole genome shotgun (WGS) entry which is preliminary data.</text>
</comment>
<feature type="domain" description="DUF7949" evidence="7">
    <location>
        <begin position="1051"/>
        <end position="1085"/>
    </location>
</feature>
<feature type="domain" description="DUF7035" evidence="5">
    <location>
        <begin position="684"/>
        <end position="812"/>
    </location>
</feature>
<feature type="domain" description="DUF7035" evidence="5">
    <location>
        <begin position="2045"/>
        <end position="2170"/>
    </location>
</feature>
<feature type="domain" description="DUF7034" evidence="4">
    <location>
        <begin position="2179"/>
        <end position="2310"/>
    </location>
</feature>
<name>A0A152A1V7_TIELA</name>
<protein>
    <submittedName>
        <fullName evidence="8">EGF-like domain-containing protein</fullName>
    </submittedName>
</protein>
<keyword evidence="2" id="KW-0812">Transmembrane</keyword>
<evidence type="ECO:0000313" key="8">
    <source>
        <dbReference type="EMBL" id="KYR00200.1"/>
    </source>
</evidence>
<dbReference type="Pfam" id="PF24893">
    <property type="entry name" value="DUF7743"/>
    <property type="match status" value="2"/>
</dbReference>
<feature type="domain" description="ComC supersandwich" evidence="3">
    <location>
        <begin position="2467"/>
        <end position="2692"/>
    </location>
</feature>
<evidence type="ECO:0000259" key="5">
    <source>
        <dbReference type="Pfam" id="PF23034"/>
    </source>
</evidence>
<feature type="region of interest" description="Disordered" evidence="1">
    <location>
        <begin position="2395"/>
        <end position="2415"/>
    </location>
</feature>
<dbReference type="PANTHER" id="PTHR31378">
    <property type="entry name" value="EGF-LIKE DOMAIN-CONTAINING PROTEIN-RELATED-RELATED"/>
    <property type="match status" value="1"/>
</dbReference>
<keyword evidence="9" id="KW-1185">Reference proteome</keyword>
<dbReference type="InParanoid" id="A0A152A1V7"/>
<dbReference type="InterPro" id="IPR057709">
    <property type="entry name" value="DUF7949"/>
</dbReference>
<feature type="domain" description="DUF7743" evidence="6">
    <location>
        <begin position="1803"/>
        <end position="1911"/>
    </location>
</feature>
<organism evidence="8 9">
    <name type="scientific">Tieghemostelium lacteum</name>
    <name type="common">Slime mold</name>
    <name type="synonym">Dictyostelium lacteum</name>
    <dbReference type="NCBI Taxonomy" id="361077"/>
    <lineage>
        <taxon>Eukaryota</taxon>
        <taxon>Amoebozoa</taxon>
        <taxon>Evosea</taxon>
        <taxon>Eumycetozoa</taxon>
        <taxon>Dictyostelia</taxon>
        <taxon>Dictyosteliales</taxon>
        <taxon>Raperosteliaceae</taxon>
        <taxon>Tieghemostelium</taxon>
    </lineage>
</organism>
<feature type="domain" description="DUF7034" evidence="4">
    <location>
        <begin position="821"/>
        <end position="951"/>
    </location>
</feature>
<gene>
    <name evidence="8" type="ORF">DLAC_03357</name>
</gene>
<feature type="domain" description="DUF7949" evidence="7">
    <location>
        <begin position="2421"/>
        <end position="2455"/>
    </location>
</feature>
<dbReference type="InterPro" id="IPR055463">
    <property type="entry name" value="DUF7035"/>
</dbReference>
<dbReference type="Pfam" id="PF23034">
    <property type="entry name" value="DUF7035"/>
    <property type="match status" value="2"/>
</dbReference>
<evidence type="ECO:0000313" key="9">
    <source>
        <dbReference type="Proteomes" id="UP000076078"/>
    </source>
</evidence>
<feature type="transmembrane region" description="Helical" evidence="2">
    <location>
        <begin position="9"/>
        <end position="28"/>
    </location>
</feature>
<dbReference type="Pfam" id="PF22933">
    <property type="entry name" value="ComC_SSD"/>
    <property type="match status" value="2"/>
</dbReference>
<evidence type="ECO:0000256" key="1">
    <source>
        <dbReference type="SAM" id="MobiDB-lite"/>
    </source>
</evidence>
<dbReference type="Pfam" id="PF25820">
    <property type="entry name" value="DUF7949"/>
    <property type="match status" value="2"/>
</dbReference>
<dbReference type="InterPro" id="IPR054484">
    <property type="entry name" value="ComC_SSD"/>
</dbReference>
<dbReference type="InterPro" id="IPR055462">
    <property type="entry name" value="DUF7034"/>
</dbReference>
<keyword evidence="2" id="KW-0472">Membrane</keyword>
<evidence type="ECO:0000256" key="2">
    <source>
        <dbReference type="SAM" id="Phobius"/>
    </source>
</evidence>
<evidence type="ECO:0000259" key="7">
    <source>
        <dbReference type="Pfam" id="PF25820"/>
    </source>
</evidence>
<evidence type="ECO:0000259" key="4">
    <source>
        <dbReference type="Pfam" id="PF23033"/>
    </source>
</evidence>
<feature type="transmembrane region" description="Helical" evidence="2">
    <location>
        <begin position="2720"/>
        <end position="2743"/>
    </location>
</feature>
<keyword evidence="2" id="KW-1133">Transmembrane helix</keyword>
<dbReference type="InterPro" id="IPR056645">
    <property type="entry name" value="DUF7743"/>
</dbReference>
<accession>A0A152A1V7</accession>
<reference evidence="8 9" key="1">
    <citation type="submission" date="2015-12" db="EMBL/GenBank/DDBJ databases">
        <title>Dictyostelia acquired genes for synthesis and detection of signals that induce cell-type specialization by lateral gene transfer from prokaryotes.</title>
        <authorList>
            <person name="Gloeckner G."/>
            <person name="Schaap P."/>
        </authorList>
    </citation>
    <scope>NUCLEOTIDE SEQUENCE [LARGE SCALE GENOMIC DNA]</scope>
    <source>
        <strain evidence="8 9">TK</strain>
    </source>
</reference>